<dbReference type="Pfam" id="PF00534">
    <property type="entry name" value="Glycos_transf_1"/>
    <property type="match status" value="1"/>
</dbReference>
<feature type="domain" description="Glycosyl transferase family 1" evidence="1">
    <location>
        <begin position="181"/>
        <end position="343"/>
    </location>
</feature>
<dbReference type="GO" id="GO:0016757">
    <property type="term" value="F:glycosyltransferase activity"/>
    <property type="evidence" value="ECO:0007669"/>
    <property type="project" value="InterPro"/>
</dbReference>
<evidence type="ECO:0000313" key="3">
    <source>
        <dbReference type="EMBL" id="RCU56828.1"/>
    </source>
</evidence>
<organism evidence="3 4">
    <name type="scientific">Oceanihabitans sediminis</name>
    <dbReference type="NCBI Taxonomy" id="1812012"/>
    <lineage>
        <taxon>Bacteria</taxon>
        <taxon>Pseudomonadati</taxon>
        <taxon>Bacteroidota</taxon>
        <taxon>Flavobacteriia</taxon>
        <taxon>Flavobacteriales</taxon>
        <taxon>Flavobacteriaceae</taxon>
        <taxon>Oceanihabitans</taxon>
    </lineage>
</organism>
<gene>
    <name evidence="3" type="ORF">DU428_10770</name>
</gene>
<comment type="caution">
    <text evidence="3">The sequence shown here is derived from an EMBL/GenBank/DDBJ whole genome shotgun (WGS) entry which is preliminary data.</text>
</comment>
<feature type="domain" description="Glycosyltransferase subfamily 4-like N-terminal" evidence="2">
    <location>
        <begin position="13"/>
        <end position="167"/>
    </location>
</feature>
<dbReference type="Proteomes" id="UP000252249">
    <property type="component" value="Unassembled WGS sequence"/>
</dbReference>
<proteinExistence type="predicted"/>
<dbReference type="AlphaFoldDB" id="A0A368P2S0"/>
<dbReference type="InterPro" id="IPR001296">
    <property type="entry name" value="Glyco_trans_1"/>
</dbReference>
<evidence type="ECO:0000313" key="4">
    <source>
        <dbReference type="Proteomes" id="UP000252249"/>
    </source>
</evidence>
<dbReference type="EMBL" id="QPIG01000004">
    <property type="protein sequence ID" value="RCU56828.1"/>
    <property type="molecule type" value="Genomic_DNA"/>
</dbReference>
<dbReference type="RefSeq" id="WP_072350737.1">
    <property type="nucleotide sequence ID" value="NZ_JAWVXR010000004.1"/>
</dbReference>
<name>A0A368P2S0_9FLAO</name>
<dbReference type="PANTHER" id="PTHR12526">
    <property type="entry name" value="GLYCOSYLTRANSFERASE"/>
    <property type="match status" value="1"/>
</dbReference>
<dbReference type="CDD" id="cd03801">
    <property type="entry name" value="GT4_PimA-like"/>
    <property type="match status" value="1"/>
</dbReference>
<dbReference type="InterPro" id="IPR028098">
    <property type="entry name" value="Glyco_trans_4-like_N"/>
</dbReference>
<accession>A0A368P2S0</accession>
<dbReference type="Pfam" id="PF13439">
    <property type="entry name" value="Glyco_transf_4"/>
    <property type="match status" value="1"/>
</dbReference>
<protein>
    <submittedName>
        <fullName evidence="3">Glycosyltransferase</fullName>
    </submittedName>
</protein>
<evidence type="ECO:0000259" key="2">
    <source>
        <dbReference type="Pfam" id="PF13439"/>
    </source>
</evidence>
<dbReference type="OrthoDB" id="1522162at2"/>
<keyword evidence="4" id="KW-1185">Reference proteome</keyword>
<keyword evidence="3" id="KW-0808">Transferase</keyword>
<dbReference type="Gene3D" id="3.40.50.2000">
    <property type="entry name" value="Glycogen Phosphorylase B"/>
    <property type="match status" value="2"/>
</dbReference>
<reference evidence="3 4" key="1">
    <citation type="submission" date="2018-07" db="EMBL/GenBank/DDBJ databases">
        <title>Oceanihabitans testaceum sp. nov., isolated from marine sediment.</title>
        <authorList>
            <person name="Li C.-M."/>
        </authorList>
    </citation>
    <scope>NUCLEOTIDE SEQUENCE [LARGE SCALE GENOMIC DNA]</scope>
    <source>
        <strain evidence="3 4">S9-10</strain>
    </source>
</reference>
<dbReference type="SUPFAM" id="SSF53756">
    <property type="entry name" value="UDP-Glycosyltransferase/glycogen phosphorylase"/>
    <property type="match status" value="1"/>
</dbReference>
<sequence>MKVLHISGATSWGGNEQQLLDIIPALEKGNVNNLVFGVQNSLIHKKCEESAIPFVYTKEKKLNKFSNYKLLKSIIEKENPDIIHLHTSDSVTVYVLSDLLYKLKKPAVFSKKGMGRSMSWLSKYKYNYKNIDAIFCVSQAVMRSMKEKVTKAKNYYKLIVLYEGININRIQRAENTQELNLVKNKAKYIVGNIANHVPAKDLNTLILAINYIIKEMNFHDFHLFQIGDYTKHTDSIKLLIEKLGIQDYVTLAGFVKDATTILPSFDVYAMSSEREGLPLTIYEAFYKKTPVVSTKAGGIPEVIKDGYNGFLVDVKNYKLLGKRIVEVLESKEIQNNFKERSYKLLLENYDVNKTAVKMLDAYNDVIL</sequence>
<evidence type="ECO:0000259" key="1">
    <source>
        <dbReference type="Pfam" id="PF00534"/>
    </source>
</evidence>